<comment type="caution">
    <text evidence="2">The sequence shown here is derived from an EMBL/GenBank/DDBJ whole genome shotgun (WGS) entry which is preliminary data.</text>
</comment>
<dbReference type="PROSITE" id="PS50181">
    <property type="entry name" value="FBOX"/>
    <property type="match status" value="1"/>
</dbReference>
<accession>A0A2U1MM93</accession>
<dbReference type="SUPFAM" id="SSF81383">
    <property type="entry name" value="F-box domain"/>
    <property type="match status" value="1"/>
</dbReference>
<sequence length="370" mass="43494">MGYLPENVMYNILSRLPVKTIIHCKCVCKDWQNLILDSYFVDLHLSRSREGLMIHHLSHQNALSDGKTGFLKFVETEDEPDHHRMLRDLVMSIDLNGANLFPYTTKVLVGSVNGLICLWEYGGRKGDNTYICNPITREYMMLPKQNFHTNTYCEVRYGFGVSRKGEYKVIRMFERFKSPNPVEVEVYTLGTNHWRTLDQGPEYVKRHDHVMDGLLLNGYVHWIDSDILFAFDLDNEKFHLFGPTPRRQRESFSFLGVLKGCVSRFSWSYERFTVWMMKEHGIKKSWHKELEIKYNTITRVDTWLPSCLIDGLNNTSILIVYDGEKDKLVAYCLETDRVEETDIYDIFKVMTYRPSFLKLQNFQSEGVHVF</sequence>
<dbReference type="InterPro" id="IPR050796">
    <property type="entry name" value="SCF_F-box_component"/>
</dbReference>
<dbReference type="OrthoDB" id="1042273at2759"/>
<dbReference type="Proteomes" id="UP000245207">
    <property type="component" value="Unassembled WGS sequence"/>
</dbReference>
<reference evidence="2 3" key="1">
    <citation type="journal article" date="2018" name="Mol. Plant">
        <title>The genome of Artemisia annua provides insight into the evolution of Asteraceae family and artemisinin biosynthesis.</title>
        <authorList>
            <person name="Shen Q."/>
            <person name="Zhang L."/>
            <person name="Liao Z."/>
            <person name="Wang S."/>
            <person name="Yan T."/>
            <person name="Shi P."/>
            <person name="Liu M."/>
            <person name="Fu X."/>
            <person name="Pan Q."/>
            <person name="Wang Y."/>
            <person name="Lv Z."/>
            <person name="Lu X."/>
            <person name="Zhang F."/>
            <person name="Jiang W."/>
            <person name="Ma Y."/>
            <person name="Chen M."/>
            <person name="Hao X."/>
            <person name="Li L."/>
            <person name="Tang Y."/>
            <person name="Lv G."/>
            <person name="Zhou Y."/>
            <person name="Sun X."/>
            <person name="Brodelius P.E."/>
            <person name="Rose J.K.C."/>
            <person name="Tang K."/>
        </authorList>
    </citation>
    <scope>NUCLEOTIDE SEQUENCE [LARGE SCALE GENOMIC DNA]</scope>
    <source>
        <strain evidence="3">cv. Huhao1</strain>
        <tissue evidence="2">Leaf</tissue>
    </source>
</reference>
<proteinExistence type="predicted"/>
<evidence type="ECO:0000259" key="1">
    <source>
        <dbReference type="PROSITE" id="PS50181"/>
    </source>
</evidence>
<evidence type="ECO:0000313" key="3">
    <source>
        <dbReference type="Proteomes" id="UP000245207"/>
    </source>
</evidence>
<organism evidence="2 3">
    <name type="scientific">Artemisia annua</name>
    <name type="common">Sweet wormwood</name>
    <dbReference type="NCBI Taxonomy" id="35608"/>
    <lineage>
        <taxon>Eukaryota</taxon>
        <taxon>Viridiplantae</taxon>
        <taxon>Streptophyta</taxon>
        <taxon>Embryophyta</taxon>
        <taxon>Tracheophyta</taxon>
        <taxon>Spermatophyta</taxon>
        <taxon>Magnoliopsida</taxon>
        <taxon>eudicotyledons</taxon>
        <taxon>Gunneridae</taxon>
        <taxon>Pentapetalae</taxon>
        <taxon>asterids</taxon>
        <taxon>campanulids</taxon>
        <taxon>Asterales</taxon>
        <taxon>Asteraceae</taxon>
        <taxon>Asteroideae</taxon>
        <taxon>Anthemideae</taxon>
        <taxon>Artemisiinae</taxon>
        <taxon>Artemisia</taxon>
    </lineage>
</organism>
<dbReference type="PANTHER" id="PTHR31672:SF13">
    <property type="entry name" value="F-BOX PROTEIN CPR30-LIKE"/>
    <property type="match status" value="1"/>
</dbReference>
<dbReference type="InterPro" id="IPR001810">
    <property type="entry name" value="F-box_dom"/>
</dbReference>
<dbReference type="STRING" id="35608.A0A2U1MM93"/>
<dbReference type="InterPro" id="IPR036047">
    <property type="entry name" value="F-box-like_dom_sf"/>
</dbReference>
<dbReference type="EMBL" id="PKPP01004882">
    <property type="protein sequence ID" value="PWA62379.1"/>
    <property type="molecule type" value="Genomic_DNA"/>
</dbReference>
<name>A0A2U1MM93_ARTAN</name>
<dbReference type="AlphaFoldDB" id="A0A2U1MM93"/>
<dbReference type="SMART" id="SM00256">
    <property type="entry name" value="FBOX"/>
    <property type="match status" value="1"/>
</dbReference>
<dbReference type="Pfam" id="PF07734">
    <property type="entry name" value="FBA_1"/>
    <property type="match status" value="1"/>
</dbReference>
<dbReference type="Gene3D" id="1.20.1280.50">
    <property type="match status" value="1"/>
</dbReference>
<dbReference type="NCBIfam" id="TIGR01640">
    <property type="entry name" value="F_box_assoc_1"/>
    <property type="match status" value="1"/>
</dbReference>
<keyword evidence="3" id="KW-1185">Reference proteome</keyword>
<dbReference type="InterPro" id="IPR017451">
    <property type="entry name" value="F-box-assoc_interact_dom"/>
</dbReference>
<gene>
    <name evidence="2" type="ORF">CTI12_AA363090</name>
</gene>
<evidence type="ECO:0000313" key="2">
    <source>
        <dbReference type="EMBL" id="PWA62379.1"/>
    </source>
</evidence>
<feature type="domain" description="F-box" evidence="1">
    <location>
        <begin position="1"/>
        <end position="43"/>
    </location>
</feature>
<dbReference type="InterPro" id="IPR006527">
    <property type="entry name" value="F-box-assoc_dom_typ1"/>
</dbReference>
<dbReference type="PANTHER" id="PTHR31672">
    <property type="entry name" value="BNACNNG10540D PROTEIN"/>
    <property type="match status" value="1"/>
</dbReference>
<protein>
    <submittedName>
        <fullName evidence="2">F-box associated domain, type 1</fullName>
    </submittedName>
</protein>
<dbReference type="Pfam" id="PF00646">
    <property type="entry name" value="F-box"/>
    <property type="match status" value="1"/>
</dbReference>
<dbReference type="CDD" id="cd22157">
    <property type="entry name" value="F-box_AtFBW1-like"/>
    <property type="match status" value="1"/>
</dbReference>